<dbReference type="GO" id="GO:0006260">
    <property type="term" value="P:DNA replication"/>
    <property type="evidence" value="ECO:0007669"/>
    <property type="project" value="InterPro"/>
</dbReference>
<evidence type="ECO:0000313" key="1">
    <source>
        <dbReference type="EMBL" id="TDK54236.1"/>
    </source>
</evidence>
<dbReference type="GO" id="GO:0008998">
    <property type="term" value="F:ribonucleoside-triphosphate reductase (thioredoxin) activity"/>
    <property type="evidence" value="ECO:0007669"/>
    <property type="project" value="InterPro"/>
</dbReference>
<dbReference type="Pfam" id="PF13597">
    <property type="entry name" value="NRDD"/>
    <property type="match status" value="1"/>
</dbReference>
<dbReference type="InterPro" id="IPR012833">
    <property type="entry name" value="NrdD"/>
</dbReference>
<dbReference type="GO" id="GO:0009265">
    <property type="term" value="P:2'-deoxyribonucleotide biosynthetic process"/>
    <property type="evidence" value="ECO:0007669"/>
    <property type="project" value="TreeGrafter"/>
</dbReference>
<dbReference type="EMBL" id="SMYO01000049">
    <property type="protein sequence ID" value="TDK54236.1"/>
    <property type="molecule type" value="Genomic_DNA"/>
</dbReference>
<dbReference type="PANTHER" id="PTHR21075:SF0">
    <property type="entry name" value="ANAEROBIC RIBONUCLEOSIDE-TRIPHOSPHATE REDUCTASE"/>
    <property type="match status" value="1"/>
</dbReference>
<reference evidence="1 2" key="1">
    <citation type="submission" date="2019-03" db="EMBL/GenBank/DDBJ databases">
        <title>Bacillus niacini sp. nov. a Nicotinate-Metabolizing Mesophile Isolated from Soil.</title>
        <authorList>
            <person name="Zhang G."/>
        </authorList>
    </citation>
    <scope>NUCLEOTIDE SEQUENCE [LARGE SCALE GENOMIC DNA]</scope>
    <source>
        <strain evidence="1 2">WN066</strain>
    </source>
</reference>
<comment type="caution">
    <text evidence="1">The sequence shown here is derived from an EMBL/GenBank/DDBJ whole genome shotgun (WGS) entry which is preliminary data.</text>
</comment>
<dbReference type="Proteomes" id="UP000295132">
    <property type="component" value="Unassembled WGS sequence"/>
</dbReference>
<proteinExistence type="predicted"/>
<dbReference type="SUPFAM" id="SSF51998">
    <property type="entry name" value="PFL-like glycyl radical enzymes"/>
    <property type="match status" value="1"/>
</dbReference>
<dbReference type="GO" id="GO:0004748">
    <property type="term" value="F:ribonucleoside-diphosphate reductase activity, thioredoxin disulfide as acceptor"/>
    <property type="evidence" value="ECO:0007669"/>
    <property type="project" value="TreeGrafter"/>
</dbReference>
<name>A0A4R5VHQ8_9BACI</name>
<dbReference type="AlphaFoldDB" id="A0A4R5VHQ8"/>
<organism evidence="1 2">
    <name type="scientific">Bacillus salipaludis</name>
    <dbReference type="NCBI Taxonomy" id="2547811"/>
    <lineage>
        <taxon>Bacteria</taxon>
        <taxon>Bacillati</taxon>
        <taxon>Bacillota</taxon>
        <taxon>Bacilli</taxon>
        <taxon>Bacillales</taxon>
        <taxon>Bacillaceae</taxon>
        <taxon>Bacillus</taxon>
    </lineage>
</organism>
<gene>
    <name evidence="1" type="ORF">E2K98_29445</name>
</gene>
<evidence type="ECO:0000313" key="2">
    <source>
        <dbReference type="Proteomes" id="UP000295132"/>
    </source>
</evidence>
<dbReference type="Gene3D" id="3.20.70.20">
    <property type="match status" value="1"/>
</dbReference>
<accession>A0A4R5VHQ8</accession>
<dbReference type="PANTHER" id="PTHR21075">
    <property type="entry name" value="ANAEROBIC RIBONUCLEOSIDE-TRIPHOSPHATE REDUCTASE"/>
    <property type="match status" value="1"/>
</dbReference>
<sequence length="654" mass="75060">MFQNTIDIINQFTSLKENKQTDYLRHENSNYVYSLPLLRHNLTNHAEEEFLFNHILPPKIKELYDEGIVYVHDKQLAPYCVSISCMDIATKGIPSLAKNMISSKPTKRISTLLRHFSNVVTLVSQQVSGAVMLAQLSTIVASYLFDEESRGITYTDEELVELFQSFIWELNMPLRSGAQSSFSNITLEFGKPSEEIKDQYVVIGGEGRNIQYKDISVIYFDRINQAIIDVMKNGTGSDGIPFTFPLLTVQIDDHFNYQNPLFIELLDKMYHWGGVYFENFKTKPFEDSYYKTLNPLIQAKDPEVSRSLCCRLQINLETLSKAGGGVFGSSTGSTGAVQVLNLNMNRVLLEFGHDMDLVKVKIREYMEIMQEAHMEKRKWIEQNKELYPTFFAFNKDLKNYFNVFALTGMNEGLINLGYRDGIKDKDGKMIAHEIMQYMTEIVNEFIVRDKVACGIEYAPAENAAIKLARHDLKWAKANNREIFVQGEGENPYLTSGCMTPFSEEDFLEQLENSAEFQGYATSGSVLHHFLEAKVKPEALAKYLDKIFDKPINYITLTPTITSCMSCGQKIIAEDAKNIHHCPVCESEDIATFSRVIGYLKMISRNNIHVDDKGYYEGKYNFWSKARRHDWTIRKRLKEDVLKEVVHRQLAVNTQ</sequence>
<protein>
    <submittedName>
        <fullName evidence="1">Ribonucleoside-triphosphate reductase</fullName>
    </submittedName>
</protein>
<dbReference type="RefSeq" id="WP_133340451.1">
    <property type="nucleotide sequence ID" value="NZ_SMYO01000049.1"/>
</dbReference>
<dbReference type="GO" id="GO:0031250">
    <property type="term" value="C:anaerobic ribonucleoside-triphosphate reductase complex"/>
    <property type="evidence" value="ECO:0007669"/>
    <property type="project" value="TreeGrafter"/>
</dbReference>